<dbReference type="PANTHER" id="PTHR47268">
    <property type="entry name" value="ACYLPHOSPHATASE"/>
    <property type="match status" value="1"/>
</dbReference>
<accession>E6SIL6</accession>
<dbReference type="SUPFAM" id="SSF54975">
    <property type="entry name" value="Acylphosphatase/BLUF domain-like"/>
    <property type="match status" value="1"/>
</dbReference>
<comment type="catalytic activity">
    <reaction evidence="4 5">
        <text>an acyl phosphate + H2O = a carboxylate + phosphate + H(+)</text>
        <dbReference type="Rhea" id="RHEA:14965"/>
        <dbReference type="ChEBI" id="CHEBI:15377"/>
        <dbReference type="ChEBI" id="CHEBI:15378"/>
        <dbReference type="ChEBI" id="CHEBI:29067"/>
        <dbReference type="ChEBI" id="CHEBI:43474"/>
        <dbReference type="ChEBI" id="CHEBI:59918"/>
        <dbReference type="EC" id="3.6.1.7"/>
    </reaction>
</comment>
<evidence type="ECO:0000256" key="5">
    <source>
        <dbReference type="PROSITE-ProRule" id="PRU00520"/>
    </source>
</evidence>
<proteinExistence type="inferred from homology"/>
<dbReference type="InterPro" id="IPR017968">
    <property type="entry name" value="Acylphosphatase_CS"/>
</dbReference>
<dbReference type="GO" id="GO:0003998">
    <property type="term" value="F:acylphosphatase activity"/>
    <property type="evidence" value="ECO:0007669"/>
    <property type="project" value="UniProtKB-EC"/>
</dbReference>
<dbReference type="PROSITE" id="PS51160">
    <property type="entry name" value="ACYLPHOSPHATASE_3"/>
    <property type="match status" value="1"/>
</dbReference>
<sequence>MTVYGHVQGVGYRAFARSRALALGLRGFARNNPDGTVTVVAEGDTEGLERLVEFLRQGPPASRVTGLEVRWDAARGLPAGFGIE</sequence>
<dbReference type="EC" id="3.6.1.7" evidence="2 5"/>
<feature type="active site" evidence="5">
    <location>
        <position position="31"/>
    </location>
</feature>
<dbReference type="Proteomes" id="UP000008915">
    <property type="component" value="Chromosome"/>
</dbReference>
<dbReference type="KEGG" id="tmr:Tmar_0807"/>
<evidence type="ECO:0000256" key="1">
    <source>
        <dbReference type="ARBA" id="ARBA00005614"/>
    </source>
</evidence>
<dbReference type="RefSeq" id="WP_013495227.1">
    <property type="nucleotide sequence ID" value="NC_014831.1"/>
</dbReference>
<dbReference type="PANTHER" id="PTHR47268:SF4">
    <property type="entry name" value="ACYLPHOSPHATASE"/>
    <property type="match status" value="1"/>
</dbReference>
<dbReference type="EMBL" id="CP002344">
    <property type="protein sequence ID" value="ADU50922.1"/>
    <property type="molecule type" value="Genomic_DNA"/>
</dbReference>
<keyword evidence="9" id="KW-1185">Reference proteome</keyword>
<evidence type="ECO:0000256" key="6">
    <source>
        <dbReference type="RuleBase" id="RU004168"/>
    </source>
</evidence>
<evidence type="ECO:0000313" key="8">
    <source>
        <dbReference type="EMBL" id="ADU50922.1"/>
    </source>
</evidence>
<reference evidence="8 9" key="1">
    <citation type="journal article" date="2010" name="Stand. Genomic Sci.">
        <title>Complete genome sequence of Thermaerobacter marianensis type strain (7p75a).</title>
        <authorList>
            <person name="Han C."/>
            <person name="Gu W."/>
            <person name="Zhang X."/>
            <person name="Lapidus A."/>
            <person name="Nolan M."/>
            <person name="Copeland A."/>
            <person name="Lucas S."/>
            <person name="Del Rio T.G."/>
            <person name="Tice H."/>
            <person name="Cheng J.F."/>
            <person name="Tapia R."/>
            <person name="Goodwin L."/>
            <person name="Pitluck S."/>
            <person name="Pagani I."/>
            <person name="Ivanova N."/>
            <person name="Mavromatis K."/>
            <person name="Mikhailova N."/>
            <person name="Pati A."/>
            <person name="Chen A."/>
            <person name="Palaniappan K."/>
            <person name="Land M."/>
            <person name="Hauser L."/>
            <person name="Chang Y.J."/>
            <person name="Jeffries C.D."/>
            <person name="Schneider S."/>
            <person name="Rohde M."/>
            <person name="Goker M."/>
            <person name="Pukall R."/>
            <person name="Woyke T."/>
            <person name="Bristow J."/>
            <person name="Eisen J.A."/>
            <person name="Markowitz V."/>
            <person name="Hugenholtz P."/>
            <person name="Kyrpides N.C."/>
            <person name="Klenk H.P."/>
            <person name="Detter J.C."/>
        </authorList>
    </citation>
    <scope>NUCLEOTIDE SEQUENCE [LARGE SCALE GENOMIC DNA]</scope>
    <source>
        <strain evidence="9">ATCC 700841 / DSM 12885 / JCM 10246 / 7p75a</strain>
    </source>
</reference>
<dbReference type="InterPro" id="IPR001792">
    <property type="entry name" value="Acylphosphatase-like_dom"/>
</dbReference>
<dbReference type="InterPro" id="IPR036046">
    <property type="entry name" value="Acylphosphatase-like_dom_sf"/>
</dbReference>
<evidence type="ECO:0000256" key="4">
    <source>
        <dbReference type="ARBA" id="ARBA00047645"/>
    </source>
</evidence>
<dbReference type="HOGENOM" id="CLU_141932_3_0_9"/>
<feature type="domain" description="Acylphosphatase-like" evidence="7">
    <location>
        <begin position="1"/>
        <end position="84"/>
    </location>
</feature>
<evidence type="ECO:0000256" key="2">
    <source>
        <dbReference type="ARBA" id="ARBA00012150"/>
    </source>
</evidence>
<dbReference type="eggNOG" id="COG1254">
    <property type="taxonomic scope" value="Bacteria"/>
</dbReference>
<dbReference type="Pfam" id="PF00708">
    <property type="entry name" value="Acylphosphatase"/>
    <property type="match status" value="1"/>
</dbReference>
<reference evidence="9" key="2">
    <citation type="journal article" date="2010" name="Stand. Genomic Sci.">
        <title>Complete genome sequence of Thermaerobacter marianensis type strain (7p75aT).</title>
        <authorList>
            <person name="Han C."/>
            <person name="Gu W."/>
            <person name="Zhang X."/>
            <person name="Lapidus A."/>
            <person name="Nolan M."/>
            <person name="Copeland A."/>
            <person name="Lucas S."/>
            <person name="Glavina Del Rio T."/>
            <person name="Tice H."/>
            <person name="Cheng J."/>
            <person name="Tapia R."/>
            <person name="Goodwin L."/>
            <person name="Pitluck S."/>
            <person name="Pagani I."/>
            <person name="Ivanova N."/>
            <person name="Mavromatis K."/>
            <person name="Mikhailova N."/>
            <person name="Pati A."/>
            <person name="Chen A."/>
            <person name="Palaniappan K."/>
            <person name="Land M."/>
            <person name="Hauser L."/>
            <person name="Chang Y."/>
            <person name="Jeffries C."/>
            <person name="Schneider S."/>
            <person name="Rohde M."/>
            <person name="Goker M."/>
            <person name="Pukall R."/>
            <person name="Woyke T."/>
            <person name="Bristow J."/>
            <person name="Eisen J."/>
            <person name="Markowitz V."/>
            <person name="Hugenholtz P."/>
            <person name="Kyrpides N."/>
            <person name="Klenk H."/>
            <person name="Detter J."/>
        </authorList>
    </citation>
    <scope>NUCLEOTIDE SEQUENCE [LARGE SCALE GENOMIC DNA]</scope>
    <source>
        <strain evidence="9">ATCC 700841 / DSM 12885 / JCM 10246 / 7p75a</strain>
    </source>
</reference>
<evidence type="ECO:0000256" key="3">
    <source>
        <dbReference type="ARBA" id="ARBA00015991"/>
    </source>
</evidence>
<evidence type="ECO:0000259" key="7">
    <source>
        <dbReference type="PROSITE" id="PS51160"/>
    </source>
</evidence>
<dbReference type="InterPro" id="IPR020456">
    <property type="entry name" value="Acylphosphatase"/>
</dbReference>
<dbReference type="PROSITE" id="PS00151">
    <property type="entry name" value="ACYLPHOSPHATASE_2"/>
    <property type="match status" value="1"/>
</dbReference>
<name>E6SIL6_THEM7</name>
<keyword evidence="5" id="KW-0378">Hydrolase</keyword>
<feature type="active site" evidence="5">
    <location>
        <position position="13"/>
    </location>
</feature>
<gene>
    <name evidence="8" type="ordered locus">Tmar_0807</name>
</gene>
<comment type="similarity">
    <text evidence="1 6">Belongs to the acylphosphatase family.</text>
</comment>
<dbReference type="STRING" id="644966.Tmar_0807"/>
<organism evidence="8 9">
    <name type="scientific">Thermaerobacter marianensis (strain ATCC 700841 / DSM 12885 / JCM 10246 / 7p75a)</name>
    <dbReference type="NCBI Taxonomy" id="644966"/>
    <lineage>
        <taxon>Bacteria</taxon>
        <taxon>Bacillati</taxon>
        <taxon>Bacillota</taxon>
        <taxon>Clostridia</taxon>
        <taxon>Eubacteriales</taxon>
        <taxon>Clostridiales Family XVII. Incertae Sedis</taxon>
        <taxon>Thermaerobacter</taxon>
    </lineage>
</organism>
<dbReference type="AlphaFoldDB" id="E6SIL6"/>
<protein>
    <recommendedName>
        <fullName evidence="3 5">acylphosphatase</fullName>
        <ecNumber evidence="2 5">3.6.1.7</ecNumber>
    </recommendedName>
</protein>
<evidence type="ECO:0000313" key="9">
    <source>
        <dbReference type="Proteomes" id="UP000008915"/>
    </source>
</evidence>
<dbReference type="Gene3D" id="3.30.70.100">
    <property type="match status" value="1"/>
</dbReference>